<keyword evidence="1" id="KW-0812">Transmembrane</keyword>
<feature type="transmembrane region" description="Helical" evidence="1">
    <location>
        <begin position="76"/>
        <end position="96"/>
    </location>
</feature>
<feature type="transmembrane region" description="Helical" evidence="1">
    <location>
        <begin position="50"/>
        <end position="69"/>
    </location>
</feature>
<dbReference type="RefSeq" id="WP_157758264.1">
    <property type="nucleotide sequence ID" value="NZ_CP022098.1"/>
</dbReference>
<dbReference type="KEGG" id="cfus:CYFUS_001161"/>
<dbReference type="EMBL" id="CP022098">
    <property type="protein sequence ID" value="ATB35747.1"/>
    <property type="molecule type" value="Genomic_DNA"/>
</dbReference>
<keyword evidence="1" id="KW-0472">Membrane</keyword>
<sequence>MKDPVHPFAMHREDGATRLNQVGFLLLFLPAVFGAQEVAGFGGDPDVDRWFVLGVCTLGGALGGMLFGLGRAPAYAGLLGGALASVGGMLLTHFWIAGRERFFFIEAVGCWMVGCMPGALAYQALIDRAARSRRAR</sequence>
<reference evidence="2 3" key="1">
    <citation type="submission" date="2017-06" db="EMBL/GenBank/DDBJ databases">
        <title>Sequencing and comparative analysis of myxobacterial genomes.</title>
        <authorList>
            <person name="Rupp O."/>
            <person name="Goesmann A."/>
            <person name="Sogaard-Andersen L."/>
        </authorList>
    </citation>
    <scope>NUCLEOTIDE SEQUENCE [LARGE SCALE GENOMIC DNA]</scope>
    <source>
        <strain evidence="2 3">DSM 52655</strain>
    </source>
</reference>
<dbReference type="Proteomes" id="UP000217257">
    <property type="component" value="Chromosome"/>
</dbReference>
<evidence type="ECO:0000313" key="3">
    <source>
        <dbReference type="Proteomes" id="UP000217257"/>
    </source>
</evidence>
<accession>A0A250IX01</accession>
<dbReference type="AlphaFoldDB" id="A0A250IX01"/>
<name>A0A250IX01_9BACT</name>
<protein>
    <submittedName>
        <fullName evidence="2">Uncharacterized protein</fullName>
    </submittedName>
</protein>
<proteinExistence type="predicted"/>
<evidence type="ECO:0000313" key="2">
    <source>
        <dbReference type="EMBL" id="ATB35747.1"/>
    </source>
</evidence>
<gene>
    <name evidence="2" type="ORF">CYFUS_001161</name>
</gene>
<keyword evidence="1" id="KW-1133">Transmembrane helix</keyword>
<organism evidence="2 3">
    <name type="scientific">Cystobacter fuscus</name>
    <dbReference type="NCBI Taxonomy" id="43"/>
    <lineage>
        <taxon>Bacteria</taxon>
        <taxon>Pseudomonadati</taxon>
        <taxon>Myxococcota</taxon>
        <taxon>Myxococcia</taxon>
        <taxon>Myxococcales</taxon>
        <taxon>Cystobacterineae</taxon>
        <taxon>Archangiaceae</taxon>
        <taxon>Cystobacter</taxon>
    </lineage>
</organism>
<feature type="transmembrane region" description="Helical" evidence="1">
    <location>
        <begin position="102"/>
        <end position="126"/>
    </location>
</feature>
<evidence type="ECO:0000256" key="1">
    <source>
        <dbReference type="SAM" id="Phobius"/>
    </source>
</evidence>